<reference evidence="1 2" key="1">
    <citation type="journal article" date="2016" name="Nat. Commun.">
        <title>Thousands of microbial genomes shed light on interconnected biogeochemical processes in an aquifer system.</title>
        <authorList>
            <person name="Anantharaman K."/>
            <person name="Brown C.T."/>
            <person name="Hug L.A."/>
            <person name="Sharon I."/>
            <person name="Castelle C.J."/>
            <person name="Probst A.J."/>
            <person name="Thomas B.C."/>
            <person name="Singh A."/>
            <person name="Wilkins M.J."/>
            <person name="Karaoz U."/>
            <person name="Brodie E.L."/>
            <person name="Williams K.H."/>
            <person name="Hubbard S.S."/>
            <person name="Banfield J.F."/>
        </authorList>
    </citation>
    <scope>NUCLEOTIDE SEQUENCE [LARGE SCALE GENOMIC DNA]</scope>
</reference>
<dbReference type="EMBL" id="MFBN01000058">
    <property type="protein sequence ID" value="OGD93820.1"/>
    <property type="molecule type" value="Genomic_DNA"/>
</dbReference>
<organism evidence="1 2">
    <name type="scientific">Candidatus Curtissbacteria bacterium RIFCSPLOWO2_01_FULL_37_9</name>
    <dbReference type="NCBI Taxonomy" id="1797724"/>
    <lineage>
        <taxon>Bacteria</taxon>
        <taxon>Candidatus Curtissiibacteriota</taxon>
    </lineage>
</organism>
<protein>
    <submittedName>
        <fullName evidence="1">Uncharacterized protein</fullName>
    </submittedName>
</protein>
<evidence type="ECO:0000313" key="2">
    <source>
        <dbReference type="Proteomes" id="UP000178336"/>
    </source>
</evidence>
<evidence type="ECO:0000313" key="1">
    <source>
        <dbReference type="EMBL" id="OGD93820.1"/>
    </source>
</evidence>
<sequence>MISQFINKGISKIVFLTKAVISINIHYRWAVPSGTVFLMNKERPRYFKEEIIAQARKNRDAWFEAKEKEGKGLSHAKRGTILNGFIGITIILAALSQDANQITEGAGKMIPMESFQINTSLEDLTNNLIGTGANFFGEMNDSWSKDNEEGNVEIKIIRREVLEEK</sequence>
<accession>A0A1F5GPK8</accession>
<dbReference type="Proteomes" id="UP000178336">
    <property type="component" value="Unassembled WGS sequence"/>
</dbReference>
<dbReference type="AlphaFoldDB" id="A0A1F5GPK8"/>
<proteinExistence type="predicted"/>
<gene>
    <name evidence="1" type="ORF">A3A48_02180</name>
</gene>
<comment type="caution">
    <text evidence="1">The sequence shown here is derived from an EMBL/GenBank/DDBJ whole genome shotgun (WGS) entry which is preliminary data.</text>
</comment>
<name>A0A1F5GPK8_9BACT</name>